<dbReference type="Gene3D" id="1.10.443.10">
    <property type="entry name" value="Intergrase catalytic core"/>
    <property type="match status" value="1"/>
</dbReference>
<evidence type="ECO:0000256" key="5">
    <source>
        <dbReference type="ARBA" id="ARBA00022908"/>
    </source>
</evidence>
<dbReference type="PROSITE" id="PS51900">
    <property type="entry name" value="CB"/>
    <property type="match status" value="1"/>
</dbReference>
<keyword evidence="5" id="KW-0229">DNA integration</keyword>
<accession>A0A9D9EIT2</accession>
<dbReference type="PANTHER" id="PTHR30349">
    <property type="entry name" value="PHAGE INTEGRASE-RELATED"/>
    <property type="match status" value="1"/>
</dbReference>
<dbReference type="InterPro" id="IPR050090">
    <property type="entry name" value="Tyrosine_recombinase_XerCD"/>
</dbReference>
<name>A0A9D9EIT2_9BACT</name>
<evidence type="ECO:0000256" key="2">
    <source>
        <dbReference type="ARBA" id="ARBA00022490"/>
    </source>
</evidence>
<evidence type="ECO:0000256" key="3">
    <source>
        <dbReference type="ARBA" id="ARBA00022618"/>
    </source>
</evidence>
<comment type="subcellular location">
    <subcellularLocation>
        <location evidence="1">Cytoplasm</location>
    </subcellularLocation>
</comment>
<evidence type="ECO:0000256" key="7">
    <source>
        <dbReference type="ARBA" id="ARBA00023172"/>
    </source>
</evidence>
<reference evidence="12" key="1">
    <citation type="submission" date="2020-10" db="EMBL/GenBank/DDBJ databases">
        <authorList>
            <person name="Gilroy R."/>
        </authorList>
    </citation>
    <scope>NUCLEOTIDE SEQUENCE</scope>
    <source>
        <strain evidence="12">20514</strain>
    </source>
</reference>
<evidence type="ECO:0000259" key="10">
    <source>
        <dbReference type="PROSITE" id="PS51898"/>
    </source>
</evidence>
<feature type="domain" description="Core-binding (CB)" evidence="11">
    <location>
        <begin position="1"/>
        <end position="87"/>
    </location>
</feature>
<keyword evidence="3" id="KW-0132">Cell division</keyword>
<evidence type="ECO:0000313" key="13">
    <source>
        <dbReference type="Proteomes" id="UP000810252"/>
    </source>
</evidence>
<proteinExistence type="predicted"/>
<dbReference type="Proteomes" id="UP000810252">
    <property type="component" value="Unassembled WGS sequence"/>
</dbReference>
<dbReference type="GO" id="GO:0007059">
    <property type="term" value="P:chromosome segregation"/>
    <property type="evidence" value="ECO:0007669"/>
    <property type="project" value="UniProtKB-KW"/>
</dbReference>
<dbReference type="InterPro" id="IPR011010">
    <property type="entry name" value="DNA_brk_join_enz"/>
</dbReference>
<protein>
    <submittedName>
        <fullName evidence="12">Tyrosine-type recombinase/integrase</fullName>
    </submittedName>
</protein>
<evidence type="ECO:0000313" key="12">
    <source>
        <dbReference type="EMBL" id="MBO8448896.1"/>
    </source>
</evidence>
<evidence type="ECO:0000256" key="8">
    <source>
        <dbReference type="ARBA" id="ARBA00023306"/>
    </source>
</evidence>
<evidence type="ECO:0000259" key="11">
    <source>
        <dbReference type="PROSITE" id="PS51900"/>
    </source>
</evidence>
<dbReference type="InterPro" id="IPR013762">
    <property type="entry name" value="Integrase-like_cat_sf"/>
</dbReference>
<dbReference type="GO" id="GO:0015074">
    <property type="term" value="P:DNA integration"/>
    <property type="evidence" value="ECO:0007669"/>
    <property type="project" value="UniProtKB-KW"/>
</dbReference>
<dbReference type="InterPro" id="IPR010998">
    <property type="entry name" value="Integrase_recombinase_N"/>
</dbReference>
<organism evidence="12 13">
    <name type="scientific">Candidatus Cryptobacteroides merdigallinarum</name>
    <dbReference type="NCBI Taxonomy" id="2840770"/>
    <lineage>
        <taxon>Bacteria</taxon>
        <taxon>Pseudomonadati</taxon>
        <taxon>Bacteroidota</taxon>
        <taxon>Bacteroidia</taxon>
        <taxon>Bacteroidales</taxon>
        <taxon>Candidatus Cryptobacteroides</taxon>
    </lineage>
</organism>
<comment type="caution">
    <text evidence="12">The sequence shown here is derived from an EMBL/GenBank/DDBJ whole genome shotgun (WGS) entry which is preliminary data.</text>
</comment>
<keyword evidence="2" id="KW-0963">Cytoplasm</keyword>
<evidence type="ECO:0000256" key="4">
    <source>
        <dbReference type="ARBA" id="ARBA00022829"/>
    </source>
</evidence>
<dbReference type="GO" id="GO:0005737">
    <property type="term" value="C:cytoplasm"/>
    <property type="evidence" value="ECO:0007669"/>
    <property type="project" value="UniProtKB-SubCell"/>
</dbReference>
<dbReference type="GO" id="GO:0006310">
    <property type="term" value="P:DNA recombination"/>
    <property type="evidence" value="ECO:0007669"/>
    <property type="project" value="UniProtKB-KW"/>
</dbReference>
<dbReference type="GO" id="GO:0051301">
    <property type="term" value="P:cell division"/>
    <property type="evidence" value="ECO:0007669"/>
    <property type="project" value="UniProtKB-KW"/>
</dbReference>
<evidence type="ECO:0000256" key="9">
    <source>
        <dbReference type="PROSITE-ProRule" id="PRU01248"/>
    </source>
</evidence>
<feature type="domain" description="Tyr recombinase" evidence="10">
    <location>
        <begin position="108"/>
        <end position="303"/>
    </location>
</feature>
<dbReference type="InterPro" id="IPR004107">
    <property type="entry name" value="Integrase_SAM-like_N"/>
</dbReference>
<dbReference type="InterPro" id="IPR002104">
    <property type="entry name" value="Integrase_catalytic"/>
</dbReference>
<dbReference type="Pfam" id="PF02899">
    <property type="entry name" value="Phage_int_SAM_1"/>
    <property type="match status" value="1"/>
</dbReference>
<evidence type="ECO:0000256" key="1">
    <source>
        <dbReference type="ARBA" id="ARBA00004496"/>
    </source>
</evidence>
<sequence>MSMELVRKYLEYISAVRRYSVRTAGIYADCLESFRTYAGAGSDQELAESLIPGIIRGYEVHLLGMKLKARTVNLHISVLSGFCRFLIKEGVLKSNPVKLVKRPRMEKRLPEFFREQDLDNYFARTDIYASEIPDTSPEDYRRRMSRAVVSTLYNTGIRRSELVSLKRGDIDFSREVMRVRGKGDKMREIPLLHSFCKEISLYLQSVDTMVGGVQTPGAPLFVTAKGRAVYPELVARIVRQELGSAGGFAGRKSPHVLRHTVATELLSGGADLNSIKEFLGHSSLAATQVYTHNSIEKLKSVYESAHPRAKNGGKNGD</sequence>
<dbReference type="SUPFAM" id="SSF56349">
    <property type="entry name" value="DNA breaking-rejoining enzymes"/>
    <property type="match status" value="1"/>
</dbReference>
<dbReference type="PANTHER" id="PTHR30349:SF77">
    <property type="entry name" value="TYROSINE RECOMBINASE XERC"/>
    <property type="match status" value="1"/>
</dbReference>
<keyword evidence="4" id="KW-0159">Chromosome partition</keyword>
<evidence type="ECO:0000256" key="6">
    <source>
        <dbReference type="ARBA" id="ARBA00023125"/>
    </source>
</evidence>
<keyword evidence="8" id="KW-0131">Cell cycle</keyword>
<reference evidence="12" key="2">
    <citation type="journal article" date="2021" name="PeerJ">
        <title>Extensive microbial diversity within the chicken gut microbiome revealed by metagenomics and culture.</title>
        <authorList>
            <person name="Gilroy R."/>
            <person name="Ravi A."/>
            <person name="Getino M."/>
            <person name="Pursley I."/>
            <person name="Horton D.L."/>
            <person name="Alikhan N.F."/>
            <person name="Baker D."/>
            <person name="Gharbi K."/>
            <person name="Hall N."/>
            <person name="Watson M."/>
            <person name="Adriaenssens E.M."/>
            <person name="Foster-Nyarko E."/>
            <person name="Jarju S."/>
            <person name="Secka A."/>
            <person name="Antonio M."/>
            <person name="Oren A."/>
            <person name="Chaudhuri R.R."/>
            <person name="La Ragione R."/>
            <person name="Hildebrand F."/>
            <person name="Pallen M.J."/>
        </authorList>
    </citation>
    <scope>NUCLEOTIDE SEQUENCE</scope>
    <source>
        <strain evidence="12">20514</strain>
    </source>
</reference>
<dbReference type="PROSITE" id="PS51898">
    <property type="entry name" value="TYR_RECOMBINASE"/>
    <property type="match status" value="1"/>
</dbReference>
<dbReference type="InterPro" id="IPR044068">
    <property type="entry name" value="CB"/>
</dbReference>
<keyword evidence="6 9" id="KW-0238">DNA-binding</keyword>
<dbReference type="EMBL" id="JADIMQ010000092">
    <property type="protein sequence ID" value="MBO8448896.1"/>
    <property type="molecule type" value="Genomic_DNA"/>
</dbReference>
<keyword evidence="7" id="KW-0233">DNA recombination</keyword>
<dbReference type="GO" id="GO:0003677">
    <property type="term" value="F:DNA binding"/>
    <property type="evidence" value="ECO:0007669"/>
    <property type="project" value="UniProtKB-UniRule"/>
</dbReference>
<gene>
    <name evidence="12" type="ORF">IAC29_06465</name>
</gene>
<dbReference type="Pfam" id="PF00589">
    <property type="entry name" value="Phage_integrase"/>
    <property type="match status" value="1"/>
</dbReference>
<dbReference type="AlphaFoldDB" id="A0A9D9EIT2"/>
<dbReference type="Gene3D" id="1.10.150.130">
    <property type="match status" value="1"/>
</dbReference>